<evidence type="ECO:0000313" key="1">
    <source>
        <dbReference type="EMBL" id="OXB94746.1"/>
    </source>
</evidence>
<sequence>MARLQQKIASEGALRAFEKRSYGLIGHVINYHPESYQCDCEEHGPGVKLKDFERHTVDVKVLMGKKEQILKRVPCFVYSQGLISHGLRRNDRVWIEFINGDPSMPVVTAYYREPSQLQLFWNTFKYALSNIFQEFRIGD</sequence>
<proteinExistence type="predicted"/>
<dbReference type="EMBL" id="NDYL01000001">
    <property type="protein sequence ID" value="OXB94746.1"/>
    <property type="molecule type" value="Genomic_DNA"/>
</dbReference>
<evidence type="ECO:0000313" key="2">
    <source>
        <dbReference type="Proteomes" id="UP000198394"/>
    </source>
</evidence>
<dbReference type="AlphaFoldDB" id="A0A226QQD7"/>
<name>A0A226QQD7_9BACL</name>
<reference evidence="1 2" key="1">
    <citation type="submission" date="2017-04" db="EMBL/GenBank/DDBJ databases">
        <title>The genome sequence of Parageobacillus galactosidasius DSM 18751.</title>
        <authorList>
            <person name="Ramaloko W.T."/>
            <person name="Koen N."/>
            <person name="Polliack S."/>
            <person name="Aliyu H."/>
            <person name="Lebre P."/>
            <person name="Mohr T."/>
            <person name="Oswald F."/>
            <person name="Zwick M."/>
            <person name="Neumann A."/>
            <person name="Syldatk C."/>
            <person name="Cowan D."/>
            <person name="De Maayer P."/>
        </authorList>
    </citation>
    <scope>NUCLEOTIDE SEQUENCE [LARGE SCALE GENOMIC DNA]</scope>
    <source>
        <strain evidence="1 2">DSM 18751</strain>
    </source>
</reference>
<dbReference type="Proteomes" id="UP000198394">
    <property type="component" value="Unassembled WGS sequence"/>
</dbReference>
<organism evidence="1 2">
    <name type="scientific">Parageobacillus galactosidasius</name>
    <dbReference type="NCBI Taxonomy" id="883812"/>
    <lineage>
        <taxon>Bacteria</taxon>
        <taxon>Bacillati</taxon>
        <taxon>Bacillota</taxon>
        <taxon>Bacilli</taxon>
        <taxon>Bacillales</taxon>
        <taxon>Anoxybacillaceae</taxon>
        <taxon>Parageobacillus</taxon>
    </lineage>
</organism>
<comment type="caution">
    <text evidence="1">The sequence shown here is derived from an EMBL/GenBank/DDBJ whole genome shotgun (WGS) entry which is preliminary data.</text>
</comment>
<keyword evidence="2" id="KW-1185">Reference proteome</keyword>
<gene>
    <name evidence="1" type="ORF">B9L23_07740</name>
</gene>
<protein>
    <submittedName>
        <fullName evidence="1">Uncharacterized protein</fullName>
    </submittedName>
</protein>
<accession>A0A226QQD7</accession>
<dbReference type="RefSeq" id="WP_089097199.1">
    <property type="nucleotide sequence ID" value="NZ_NDYL01000001.1"/>
</dbReference>